<accession>A0ABY6JAI9</accession>
<dbReference type="RefSeq" id="WP_244839233.1">
    <property type="nucleotide sequence ID" value="NZ_CP107006.1"/>
</dbReference>
<feature type="signal peptide" evidence="1">
    <location>
        <begin position="1"/>
        <end position="20"/>
    </location>
</feature>
<evidence type="ECO:0000256" key="1">
    <source>
        <dbReference type="SAM" id="SignalP"/>
    </source>
</evidence>
<sequence>MKRLLFAPLAAIAVAFSACSKDNDKPRSECFADSFVLTETSRDIDENGKQVFLDFDVKNTSTKDYAIANGAAVVNLKLIVTTTDGATYETTAPVTITSLSAGATSSYKTLAKFGTDKTFQSVTFTKSCQ</sequence>
<protein>
    <recommendedName>
        <fullName evidence="4">Lipoprotein</fullName>
    </recommendedName>
</protein>
<evidence type="ECO:0000313" key="3">
    <source>
        <dbReference type="Proteomes" id="UP001162741"/>
    </source>
</evidence>
<proteinExistence type="predicted"/>
<organism evidence="2 3">
    <name type="scientific">Chitinophaga horti</name>
    <dbReference type="NCBI Taxonomy" id="2920382"/>
    <lineage>
        <taxon>Bacteria</taxon>
        <taxon>Pseudomonadati</taxon>
        <taxon>Bacteroidota</taxon>
        <taxon>Chitinophagia</taxon>
        <taxon>Chitinophagales</taxon>
        <taxon>Chitinophagaceae</taxon>
        <taxon>Chitinophaga</taxon>
    </lineage>
</organism>
<keyword evidence="1" id="KW-0732">Signal</keyword>
<keyword evidence="3" id="KW-1185">Reference proteome</keyword>
<reference evidence="2" key="1">
    <citation type="submission" date="2022-10" db="EMBL/GenBank/DDBJ databases">
        <title>Chitinophaga sp. nov., isolated from soil.</title>
        <authorList>
            <person name="Jeon C.O."/>
        </authorList>
    </citation>
    <scope>NUCLEOTIDE SEQUENCE</scope>
    <source>
        <strain evidence="2">R8</strain>
    </source>
</reference>
<dbReference type="PROSITE" id="PS51257">
    <property type="entry name" value="PROKAR_LIPOPROTEIN"/>
    <property type="match status" value="1"/>
</dbReference>
<feature type="chain" id="PRO_5046880152" description="Lipoprotein" evidence="1">
    <location>
        <begin position="21"/>
        <end position="129"/>
    </location>
</feature>
<evidence type="ECO:0008006" key="4">
    <source>
        <dbReference type="Google" id="ProtNLM"/>
    </source>
</evidence>
<dbReference type="EMBL" id="CP107006">
    <property type="protein sequence ID" value="UYQ95357.1"/>
    <property type="molecule type" value="Genomic_DNA"/>
</dbReference>
<dbReference type="Proteomes" id="UP001162741">
    <property type="component" value="Chromosome"/>
</dbReference>
<evidence type="ECO:0000313" key="2">
    <source>
        <dbReference type="EMBL" id="UYQ95357.1"/>
    </source>
</evidence>
<name>A0ABY6JAI9_9BACT</name>
<gene>
    <name evidence="2" type="ORF">MKQ68_09630</name>
</gene>